<protein>
    <recommendedName>
        <fullName evidence="1">Heterokaryon incompatibility domain-containing protein</fullName>
    </recommendedName>
</protein>
<dbReference type="InterPro" id="IPR010730">
    <property type="entry name" value="HET"/>
</dbReference>
<evidence type="ECO:0000313" key="2">
    <source>
        <dbReference type="EMBL" id="UJO15419.1"/>
    </source>
</evidence>
<dbReference type="PANTHER" id="PTHR24148:SF64">
    <property type="entry name" value="HETEROKARYON INCOMPATIBILITY DOMAIN-CONTAINING PROTEIN"/>
    <property type="match status" value="1"/>
</dbReference>
<reference evidence="2" key="2">
    <citation type="journal article" date="2022" name="Microb. Genom.">
        <title>A chromosome-scale genome assembly of the tomato pathogen Cladosporium fulvum reveals a compartmentalized genome architecture and the presence of a dispensable chromosome.</title>
        <authorList>
            <person name="Zaccaron A.Z."/>
            <person name="Chen L.H."/>
            <person name="Samaras A."/>
            <person name="Stergiopoulos I."/>
        </authorList>
    </citation>
    <scope>NUCLEOTIDE SEQUENCE</scope>
    <source>
        <strain evidence="2">Race5_Kim</strain>
    </source>
</reference>
<dbReference type="KEGG" id="ffu:CLAFUR5_08531"/>
<reference evidence="2" key="1">
    <citation type="submission" date="2021-12" db="EMBL/GenBank/DDBJ databases">
        <authorList>
            <person name="Zaccaron A."/>
            <person name="Stergiopoulos I."/>
        </authorList>
    </citation>
    <scope>NUCLEOTIDE SEQUENCE</scope>
    <source>
        <strain evidence="2">Race5_Kim</strain>
    </source>
</reference>
<dbReference type="RefSeq" id="XP_047759785.1">
    <property type="nucleotide sequence ID" value="XM_047907679.1"/>
</dbReference>
<evidence type="ECO:0000313" key="3">
    <source>
        <dbReference type="Proteomes" id="UP000756132"/>
    </source>
</evidence>
<dbReference type="GeneID" id="71988409"/>
<dbReference type="AlphaFoldDB" id="A0A9Q8P6V9"/>
<organism evidence="2 3">
    <name type="scientific">Passalora fulva</name>
    <name type="common">Tomato leaf mold</name>
    <name type="synonym">Cladosporium fulvum</name>
    <dbReference type="NCBI Taxonomy" id="5499"/>
    <lineage>
        <taxon>Eukaryota</taxon>
        <taxon>Fungi</taxon>
        <taxon>Dikarya</taxon>
        <taxon>Ascomycota</taxon>
        <taxon>Pezizomycotina</taxon>
        <taxon>Dothideomycetes</taxon>
        <taxon>Dothideomycetidae</taxon>
        <taxon>Mycosphaerellales</taxon>
        <taxon>Mycosphaerellaceae</taxon>
        <taxon>Fulvia</taxon>
    </lineage>
</organism>
<gene>
    <name evidence="2" type="ORF">CLAFUR5_08531</name>
</gene>
<proteinExistence type="predicted"/>
<keyword evidence="3" id="KW-1185">Reference proteome</keyword>
<dbReference type="PANTHER" id="PTHR24148">
    <property type="entry name" value="ANKYRIN REPEAT DOMAIN-CONTAINING PROTEIN 39 HOMOLOG-RELATED"/>
    <property type="match status" value="1"/>
</dbReference>
<evidence type="ECO:0000259" key="1">
    <source>
        <dbReference type="Pfam" id="PF06985"/>
    </source>
</evidence>
<dbReference type="EMBL" id="CP090165">
    <property type="protein sequence ID" value="UJO15419.1"/>
    <property type="molecule type" value="Genomic_DNA"/>
</dbReference>
<name>A0A9Q8P6V9_PASFU</name>
<sequence length="311" mass="35829">MSIDWIWNKQRRYHYRSLSKVQSESRPLTLKASSLHDSRLQCILAHVSHDWMREHEYETISYCWGDRIRTSIIEVDGRTLRIPPSAEQALRRLRNPSSDRVVWIASVCIDQADVHERSQQVSYMHFIYRHGRSNLIWLGEDDGTISEAAHALKMLVEELESDVIDLQSLCDTLYGSAGFIMFSGTGFGTTFSHDAVLGLYCRPWFSRLWIVQEITLARCNVCFCGEYEFDLLYILRAAQWLYLKQRFLSPGHQNPAQLSAVRTAVVLAGYVDPLTGWFAYNESCHFADLLTSLDSFNTREPQDQVFACLGI</sequence>
<dbReference type="Pfam" id="PF06985">
    <property type="entry name" value="HET"/>
    <property type="match status" value="1"/>
</dbReference>
<feature type="domain" description="Heterokaryon incompatibility" evidence="1">
    <location>
        <begin position="57"/>
        <end position="213"/>
    </location>
</feature>
<accession>A0A9Q8P6V9</accession>
<dbReference type="Proteomes" id="UP000756132">
    <property type="component" value="Chromosome 3"/>
</dbReference>
<dbReference type="OrthoDB" id="3647238at2759"/>
<dbReference type="InterPro" id="IPR052895">
    <property type="entry name" value="HetReg/Transcr_Mod"/>
</dbReference>